<dbReference type="PANTHER" id="PTHR28557">
    <property type="entry name" value="PROTEIN SLX4IP"/>
    <property type="match status" value="1"/>
</dbReference>
<evidence type="ECO:0000313" key="1">
    <source>
        <dbReference type="EMBL" id="EFB13431.1"/>
    </source>
</evidence>
<dbReference type="AlphaFoldDB" id="D2HA85"/>
<dbReference type="InterPro" id="IPR031479">
    <property type="entry name" value="SLX4IP"/>
</dbReference>
<dbReference type="EMBL" id="GL192624">
    <property type="protein sequence ID" value="EFB13431.1"/>
    <property type="molecule type" value="Genomic_DNA"/>
</dbReference>
<name>D2HA85_AILME</name>
<gene>
    <name evidence="1" type="ORF">PANDA_007299</name>
</gene>
<sequence>AELRIFPDRFVVCVSQLSFNRDLLASQNEEL</sequence>
<dbReference type="InParanoid" id="D2HA85"/>
<dbReference type="PANTHER" id="PTHR28557:SF1">
    <property type="entry name" value="PROTEIN SLX4IP"/>
    <property type="match status" value="1"/>
</dbReference>
<feature type="non-terminal residue" evidence="1">
    <location>
        <position position="1"/>
    </location>
</feature>
<organism evidence="1">
    <name type="scientific">Ailuropoda melanoleuca</name>
    <name type="common">Giant panda</name>
    <dbReference type="NCBI Taxonomy" id="9646"/>
    <lineage>
        <taxon>Eukaryota</taxon>
        <taxon>Metazoa</taxon>
        <taxon>Chordata</taxon>
        <taxon>Craniata</taxon>
        <taxon>Vertebrata</taxon>
        <taxon>Euteleostomi</taxon>
        <taxon>Mammalia</taxon>
        <taxon>Eutheria</taxon>
        <taxon>Laurasiatheria</taxon>
        <taxon>Carnivora</taxon>
        <taxon>Caniformia</taxon>
        <taxon>Ursidae</taxon>
        <taxon>Ailuropoda</taxon>
    </lineage>
</organism>
<reference evidence="1" key="1">
    <citation type="journal article" date="2010" name="Nature">
        <title>The sequence and de novo assembly of the giant panda genome.</title>
        <authorList>
            <person name="Li R."/>
            <person name="Fan W."/>
            <person name="Tian G."/>
            <person name="Zhu H."/>
            <person name="He L."/>
            <person name="Cai J."/>
            <person name="Huang Q."/>
            <person name="Cai Q."/>
            <person name="Li B."/>
            <person name="Bai Y."/>
            <person name="Zhang Z."/>
            <person name="Zhang Y."/>
            <person name="Wang W."/>
            <person name="Li J."/>
            <person name="Wei F."/>
            <person name="Li H."/>
            <person name="Jian M."/>
            <person name="Li J."/>
            <person name="Zhang Z."/>
            <person name="Nielsen R."/>
            <person name="Li D."/>
            <person name="Gu W."/>
            <person name="Yang Z."/>
            <person name="Xuan Z."/>
            <person name="Ryder O.A."/>
            <person name="Leung F.C."/>
            <person name="Zhou Y."/>
            <person name="Cao J."/>
            <person name="Sun X."/>
            <person name="Fu Y."/>
            <person name="Fang X."/>
            <person name="Guo X."/>
            <person name="Wang B."/>
            <person name="Hou R."/>
            <person name="Shen F."/>
            <person name="Mu B."/>
            <person name="Ni P."/>
            <person name="Lin R."/>
            <person name="Qian W."/>
            <person name="Wang G."/>
            <person name="Yu C."/>
            <person name="Nie W."/>
            <person name="Wang J."/>
            <person name="Wu Z."/>
            <person name="Liang H."/>
            <person name="Min J."/>
            <person name="Wu Q."/>
            <person name="Cheng S."/>
            <person name="Ruan J."/>
            <person name="Wang M."/>
            <person name="Shi Z."/>
            <person name="Wen M."/>
            <person name="Liu B."/>
            <person name="Ren X."/>
            <person name="Zheng H."/>
            <person name="Dong D."/>
            <person name="Cook K."/>
            <person name="Shan G."/>
            <person name="Zhang H."/>
            <person name="Kosiol C."/>
            <person name="Xie X."/>
            <person name="Lu Z."/>
            <person name="Zheng H."/>
            <person name="Li Y."/>
            <person name="Steiner C.C."/>
            <person name="Lam T.T."/>
            <person name="Lin S."/>
            <person name="Zhang Q."/>
            <person name="Li G."/>
            <person name="Tian J."/>
            <person name="Gong T."/>
            <person name="Liu H."/>
            <person name="Zhang D."/>
            <person name="Fang L."/>
            <person name="Ye C."/>
            <person name="Zhang J."/>
            <person name="Hu W."/>
            <person name="Xu A."/>
            <person name="Ren Y."/>
            <person name="Zhang G."/>
            <person name="Bruford M.W."/>
            <person name="Li Q."/>
            <person name="Ma L."/>
            <person name="Guo Y."/>
            <person name="An N."/>
            <person name="Hu Y."/>
            <person name="Zheng Y."/>
            <person name="Shi Y."/>
            <person name="Li Z."/>
            <person name="Liu Q."/>
            <person name="Chen Y."/>
            <person name="Zhao J."/>
            <person name="Qu N."/>
            <person name="Zhao S."/>
            <person name="Tian F."/>
            <person name="Wang X."/>
            <person name="Wang H."/>
            <person name="Xu L."/>
            <person name="Liu X."/>
            <person name="Vinar T."/>
            <person name="Wang Y."/>
            <person name="Lam T.W."/>
            <person name="Yiu S.M."/>
            <person name="Liu S."/>
            <person name="Zhang H."/>
            <person name="Li D."/>
            <person name="Huang Y."/>
            <person name="Wang X."/>
            <person name="Yang G."/>
            <person name="Jiang Z."/>
            <person name="Wang J."/>
            <person name="Qin N."/>
            <person name="Li L."/>
            <person name="Li J."/>
            <person name="Bolund L."/>
            <person name="Kristiansen K."/>
            <person name="Wong G.K."/>
            <person name="Olson M."/>
            <person name="Zhang X."/>
            <person name="Li S."/>
            <person name="Yang H."/>
            <person name="Wang J."/>
            <person name="Wang J."/>
        </authorList>
    </citation>
    <scope>NUCLEOTIDE SEQUENCE [LARGE SCALE GENOMIC DNA]</scope>
</reference>
<proteinExistence type="predicted"/>
<dbReference type="Pfam" id="PF15744">
    <property type="entry name" value="UPF0492"/>
    <property type="match status" value="1"/>
</dbReference>
<feature type="non-terminal residue" evidence="1">
    <location>
        <position position="31"/>
    </location>
</feature>
<protein>
    <submittedName>
        <fullName evidence="1">Uncharacterized protein</fullName>
    </submittedName>
</protein>
<accession>D2HA85</accession>